<feature type="domain" description="AMP-dependent synthetase/ligase" evidence="1">
    <location>
        <begin position="90"/>
        <end position="288"/>
    </location>
</feature>
<dbReference type="InterPro" id="IPR028154">
    <property type="entry name" value="AMP-dep_Lig_C"/>
</dbReference>
<dbReference type="PANTHER" id="PTHR43845:SF1">
    <property type="entry name" value="BLR5969 PROTEIN"/>
    <property type="match status" value="1"/>
</dbReference>
<keyword evidence="3" id="KW-0436">Ligase</keyword>
<keyword evidence="4" id="KW-1185">Reference proteome</keyword>
<dbReference type="InterPro" id="IPR045851">
    <property type="entry name" value="AMP-bd_C_sf"/>
</dbReference>
<dbReference type="SUPFAM" id="SSF56801">
    <property type="entry name" value="Acetyl-CoA synthetase-like"/>
    <property type="match status" value="1"/>
</dbReference>
<accession>A0A5C5WP97</accession>
<dbReference type="Gene3D" id="3.40.50.12780">
    <property type="entry name" value="N-terminal domain of ligase-like"/>
    <property type="match status" value="1"/>
</dbReference>
<evidence type="ECO:0000313" key="4">
    <source>
        <dbReference type="Proteomes" id="UP000316598"/>
    </source>
</evidence>
<proteinExistence type="predicted"/>
<evidence type="ECO:0000313" key="3">
    <source>
        <dbReference type="EMBL" id="TWT52674.1"/>
    </source>
</evidence>
<dbReference type="InterPro" id="IPR000873">
    <property type="entry name" value="AMP-dep_synth/lig_dom"/>
</dbReference>
<evidence type="ECO:0000259" key="2">
    <source>
        <dbReference type="Pfam" id="PF14535"/>
    </source>
</evidence>
<dbReference type="Pfam" id="PF00501">
    <property type="entry name" value="AMP-binding"/>
    <property type="match status" value="1"/>
</dbReference>
<reference evidence="3 4" key="1">
    <citation type="submission" date="2019-02" db="EMBL/GenBank/DDBJ databases">
        <title>Deep-cultivation of Planctomycetes and their phenomic and genomic characterization uncovers novel biology.</title>
        <authorList>
            <person name="Wiegand S."/>
            <person name="Jogler M."/>
            <person name="Boedeker C."/>
            <person name="Pinto D."/>
            <person name="Vollmers J."/>
            <person name="Rivas-Marin E."/>
            <person name="Kohn T."/>
            <person name="Peeters S.H."/>
            <person name="Heuer A."/>
            <person name="Rast P."/>
            <person name="Oberbeckmann S."/>
            <person name="Bunk B."/>
            <person name="Jeske O."/>
            <person name="Meyerdierks A."/>
            <person name="Storesund J.E."/>
            <person name="Kallscheuer N."/>
            <person name="Luecker S."/>
            <person name="Lage O.M."/>
            <person name="Pohl T."/>
            <person name="Merkel B.J."/>
            <person name="Hornburger P."/>
            <person name="Mueller R.-W."/>
            <person name="Bruemmer F."/>
            <person name="Labrenz M."/>
            <person name="Spormann A.M."/>
            <person name="Op Den Camp H."/>
            <person name="Overmann J."/>
            <person name="Amann R."/>
            <person name="Jetten M.S.M."/>
            <person name="Mascher T."/>
            <person name="Medema M.H."/>
            <person name="Devos D.P."/>
            <person name="Kaster A.-K."/>
            <person name="Ovreas L."/>
            <person name="Rohde M."/>
            <person name="Galperin M.Y."/>
            <person name="Jogler C."/>
        </authorList>
    </citation>
    <scope>NUCLEOTIDE SEQUENCE [LARGE SCALE GENOMIC DNA]</scope>
    <source>
        <strain evidence="3 4">Pla22</strain>
    </source>
</reference>
<dbReference type="EMBL" id="SJPI01000001">
    <property type="protein sequence ID" value="TWT52674.1"/>
    <property type="molecule type" value="Genomic_DNA"/>
</dbReference>
<sequence>MSDHKERTGFPTFSELQTSQLMRLNEVLSKAIQRPFYKSRFAGLSLPLTSPDQLIDLPLLCKDDLVSSKPGLPARIFDLPKHHYSRLHQTSGTQGHPMVVLDTLEDWRWWLRCWDAVLDAANVNAEDVALMAFSFGPFIGFWTANDSLVQRGALVVPGGGVSSESRLKMIEHHKCTIVCCTPTYALHLGKVADEIGFDLVSSSVTRVIVAGEPGGSLPTVRARIKQTWGAKVIDHAGGSEVGAWGFGSDDGKGLHVNEAEFIAEVLQISDQHPSGHPCKDGEEGELVLTNLGRHGGPAIRYRTGDIVRPFRQHGHSIPYLWLDGGVLGRADDMVVIRGVNVFPSSVEAIVREIEPSAEFQITITRVDEMDQLSVGLEGNTQSATKLAQLLRERLAMRIDVRSLSVGELPRFEAKSKRVVDLR</sequence>
<protein>
    <submittedName>
        <fullName evidence="3">Phenylacetate-coenzyme A ligase</fullName>
        <ecNumber evidence="3">6.2.1.30</ecNumber>
    </submittedName>
</protein>
<dbReference type="PANTHER" id="PTHR43845">
    <property type="entry name" value="BLR5969 PROTEIN"/>
    <property type="match status" value="1"/>
</dbReference>
<gene>
    <name evidence="3" type="primary">paaK</name>
    <name evidence="3" type="ORF">Pla22_03000</name>
</gene>
<comment type="caution">
    <text evidence="3">The sequence shown here is derived from an EMBL/GenBank/DDBJ whole genome shotgun (WGS) entry which is preliminary data.</text>
</comment>
<dbReference type="InterPro" id="IPR042099">
    <property type="entry name" value="ANL_N_sf"/>
</dbReference>
<name>A0A5C5WP97_9BACT</name>
<organism evidence="3 4">
    <name type="scientific">Rubripirellula amarantea</name>
    <dbReference type="NCBI Taxonomy" id="2527999"/>
    <lineage>
        <taxon>Bacteria</taxon>
        <taxon>Pseudomonadati</taxon>
        <taxon>Planctomycetota</taxon>
        <taxon>Planctomycetia</taxon>
        <taxon>Pirellulales</taxon>
        <taxon>Pirellulaceae</taxon>
        <taxon>Rubripirellula</taxon>
    </lineage>
</organism>
<dbReference type="GO" id="GO:0047475">
    <property type="term" value="F:phenylacetate-CoA ligase activity"/>
    <property type="evidence" value="ECO:0007669"/>
    <property type="project" value="UniProtKB-EC"/>
</dbReference>
<dbReference type="Proteomes" id="UP000316598">
    <property type="component" value="Unassembled WGS sequence"/>
</dbReference>
<dbReference type="Gene3D" id="3.30.300.30">
    <property type="match status" value="1"/>
</dbReference>
<dbReference type="Pfam" id="PF14535">
    <property type="entry name" value="AMP-binding_C_2"/>
    <property type="match status" value="1"/>
</dbReference>
<evidence type="ECO:0000259" key="1">
    <source>
        <dbReference type="Pfam" id="PF00501"/>
    </source>
</evidence>
<dbReference type="EC" id="6.2.1.30" evidence="3"/>
<dbReference type="AlphaFoldDB" id="A0A5C5WP97"/>
<feature type="domain" description="AMP-dependent ligase C-terminal" evidence="2">
    <location>
        <begin position="338"/>
        <end position="422"/>
    </location>
</feature>